<organism evidence="1 2">
    <name type="scientific">Deinococcus irradiatisoli</name>
    <dbReference type="NCBI Taxonomy" id="2202254"/>
    <lineage>
        <taxon>Bacteria</taxon>
        <taxon>Thermotogati</taxon>
        <taxon>Deinococcota</taxon>
        <taxon>Deinococci</taxon>
        <taxon>Deinococcales</taxon>
        <taxon>Deinococcaceae</taxon>
        <taxon>Deinococcus</taxon>
    </lineage>
</organism>
<dbReference type="SUPFAM" id="SSF52799">
    <property type="entry name" value="(Phosphotyrosine protein) phosphatases II"/>
    <property type="match status" value="1"/>
</dbReference>
<reference evidence="1 2" key="1">
    <citation type="submission" date="2018-05" db="EMBL/GenBank/DDBJ databases">
        <title>Complete Genome Sequence of Deinococcus sp. strain 17bor-2.</title>
        <authorList>
            <person name="Srinivasan S."/>
        </authorList>
    </citation>
    <scope>NUCLEOTIDE SEQUENCE [LARGE SCALE GENOMIC DNA]</scope>
    <source>
        <strain evidence="1 2">17bor-2</strain>
    </source>
</reference>
<dbReference type="AlphaFoldDB" id="A0A2Z3JH02"/>
<sequence>MDLYIRGRDELDDLPPLDLAISINDPGDDPPELLSSVAVDVLSLAFHDAETDEAGYGFVLPQAWHLVQVKRRLLAQPPRSLLVQCTYGFSRSPAVAIYALSVLQPRWSAQQLVDNVLHIRPAAAPNGRLMRLAEEDLHKQLRRALKHAP</sequence>
<dbReference type="Gene3D" id="3.90.190.10">
    <property type="entry name" value="Protein tyrosine phosphatase superfamily"/>
    <property type="match status" value="1"/>
</dbReference>
<gene>
    <name evidence="1" type="ORF">DKM44_14415</name>
</gene>
<dbReference type="RefSeq" id="WP_109828000.1">
    <property type="nucleotide sequence ID" value="NZ_CP029494.1"/>
</dbReference>
<proteinExistence type="predicted"/>
<dbReference type="Proteomes" id="UP000245368">
    <property type="component" value="Chromosome"/>
</dbReference>
<dbReference type="InterPro" id="IPR029021">
    <property type="entry name" value="Prot-tyrosine_phosphatase-like"/>
</dbReference>
<accession>A0A2Z3JH02</accession>
<evidence type="ECO:0000313" key="2">
    <source>
        <dbReference type="Proteomes" id="UP000245368"/>
    </source>
</evidence>
<evidence type="ECO:0000313" key="1">
    <source>
        <dbReference type="EMBL" id="AWN24275.1"/>
    </source>
</evidence>
<evidence type="ECO:0008006" key="3">
    <source>
        <dbReference type="Google" id="ProtNLM"/>
    </source>
</evidence>
<protein>
    <recommendedName>
        <fullName evidence="3">Tyrosine specific protein phosphatases domain-containing protein</fullName>
    </recommendedName>
</protein>
<name>A0A2Z3JH02_9DEIO</name>
<keyword evidence="2" id="KW-1185">Reference proteome</keyword>
<dbReference type="EMBL" id="CP029494">
    <property type="protein sequence ID" value="AWN24275.1"/>
    <property type="molecule type" value="Genomic_DNA"/>
</dbReference>
<dbReference type="KEGG" id="dez:DKM44_14415"/>